<dbReference type="PRINTS" id="PR00722">
    <property type="entry name" value="CHYMOTRYPSIN"/>
</dbReference>
<dbReference type="AlphaFoldDB" id="A0A1D1UYZ0"/>
<evidence type="ECO:0000313" key="8">
    <source>
        <dbReference type="EMBL" id="GAU91673.1"/>
    </source>
</evidence>
<dbReference type="PANTHER" id="PTHR24252:SF7">
    <property type="entry name" value="HYALIN"/>
    <property type="match status" value="1"/>
</dbReference>
<protein>
    <recommendedName>
        <fullName evidence="10">CUB domain-containing protein</fullName>
    </recommendedName>
</protein>
<dbReference type="Gene3D" id="2.60.120.290">
    <property type="entry name" value="Spermadhesin, CUB domain"/>
    <property type="match status" value="1"/>
</dbReference>
<keyword evidence="9" id="KW-1185">Reference proteome</keyword>
<feature type="domain" description="Peptidase S1" evidence="7">
    <location>
        <begin position="218"/>
        <end position="470"/>
    </location>
</feature>
<dbReference type="InterPro" id="IPR002172">
    <property type="entry name" value="LDrepeatLR_classA_rpt"/>
</dbReference>
<dbReference type="InterPro" id="IPR035914">
    <property type="entry name" value="Sperma_CUB_dom_sf"/>
</dbReference>
<dbReference type="PROSITE" id="PS00135">
    <property type="entry name" value="TRYPSIN_SER"/>
    <property type="match status" value="1"/>
</dbReference>
<dbReference type="CDD" id="cd00041">
    <property type="entry name" value="CUB"/>
    <property type="match status" value="1"/>
</dbReference>
<comment type="caution">
    <text evidence="3">Lacks conserved residue(s) required for the propagation of feature annotation.</text>
</comment>
<dbReference type="InterPro" id="IPR043504">
    <property type="entry name" value="Peptidase_S1_PA_chymotrypsin"/>
</dbReference>
<feature type="chain" id="PRO_5008897785" description="CUB domain-containing protein" evidence="5">
    <location>
        <begin position="20"/>
        <end position="472"/>
    </location>
</feature>
<dbReference type="Gene3D" id="2.40.128.620">
    <property type="match status" value="1"/>
</dbReference>
<dbReference type="Pfam" id="PF00431">
    <property type="entry name" value="CUB"/>
    <property type="match status" value="1"/>
</dbReference>
<feature type="signal peptide" evidence="5">
    <location>
        <begin position="1"/>
        <end position="19"/>
    </location>
</feature>
<dbReference type="InterPro" id="IPR000859">
    <property type="entry name" value="CUB_dom"/>
</dbReference>
<dbReference type="SUPFAM" id="SSF49854">
    <property type="entry name" value="Spermadhesin, CUB domain"/>
    <property type="match status" value="1"/>
</dbReference>
<dbReference type="PROSITE" id="PS50068">
    <property type="entry name" value="LDLRA_2"/>
    <property type="match status" value="1"/>
</dbReference>
<dbReference type="InterPro" id="IPR033116">
    <property type="entry name" value="TRYPSIN_SER"/>
</dbReference>
<feature type="domain" description="CUB" evidence="6">
    <location>
        <begin position="23"/>
        <end position="141"/>
    </location>
</feature>
<keyword evidence="5" id="KW-0732">Signal</keyword>
<dbReference type="PROSITE" id="PS01180">
    <property type="entry name" value="CUB"/>
    <property type="match status" value="1"/>
</dbReference>
<name>A0A1D1UYZ0_RAMVA</name>
<evidence type="ECO:0000256" key="1">
    <source>
        <dbReference type="ARBA" id="ARBA00023157"/>
    </source>
</evidence>
<dbReference type="SMART" id="SM00042">
    <property type="entry name" value="CUB"/>
    <property type="match status" value="1"/>
</dbReference>
<dbReference type="GO" id="GO:0004252">
    <property type="term" value="F:serine-type endopeptidase activity"/>
    <property type="evidence" value="ECO:0007669"/>
    <property type="project" value="InterPro"/>
</dbReference>
<dbReference type="SMART" id="SM00020">
    <property type="entry name" value="Tryp_SPc"/>
    <property type="match status" value="1"/>
</dbReference>
<keyword evidence="4" id="KW-0645">Protease</keyword>
<dbReference type="OrthoDB" id="5918597at2759"/>
<gene>
    <name evidence="8" type="primary">RvY_03883-1</name>
    <name evidence="8" type="synonym">RvY_03883.1</name>
    <name evidence="8" type="ORF">RvY_03883</name>
</gene>
<keyword evidence="1" id="KW-1015">Disulfide bond</keyword>
<dbReference type="SUPFAM" id="SSF57424">
    <property type="entry name" value="LDL receptor-like module"/>
    <property type="match status" value="1"/>
</dbReference>
<evidence type="ECO:0000313" key="9">
    <source>
        <dbReference type="Proteomes" id="UP000186922"/>
    </source>
</evidence>
<accession>A0A1D1UYZ0</accession>
<evidence type="ECO:0000256" key="3">
    <source>
        <dbReference type="PROSITE-ProRule" id="PRU00124"/>
    </source>
</evidence>
<dbReference type="InterPro" id="IPR001314">
    <property type="entry name" value="Peptidase_S1A"/>
</dbReference>
<dbReference type="CDD" id="cd00190">
    <property type="entry name" value="Tryp_SPc"/>
    <property type="match status" value="1"/>
</dbReference>
<dbReference type="SUPFAM" id="SSF50494">
    <property type="entry name" value="Trypsin-like serine proteases"/>
    <property type="match status" value="1"/>
</dbReference>
<dbReference type="CDD" id="cd00112">
    <property type="entry name" value="LDLa"/>
    <property type="match status" value="1"/>
</dbReference>
<keyword evidence="4" id="KW-0720">Serine protease</keyword>
<dbReference type="PANTHER" id="PTHR24252">
    <property type="entry name" value="ACROSIN-RELATED"/>
    <property type="match status" value="1"/>
</dbReference>
<dbReference type="InterPro" id="IPR009003">
    <property type="entry name" value="Peptidase_S1_PA"/>
</dbReference>
<dbReference type="EMBL" id="BDGG01000002">
    <property type="protein sequence ID" value="GAU91673.1"/>
    <property type="molecule type" value="Genomic_DNA"/>
</dbReference>
<dbReference type="InterPro" id="IPR001254">
    <property type="entry name" value="Trypsin_dom"/>
</dbReference>
<dbReference type="Proteomes" id="UP000186922">
    <property type="component" value="Unassembled WGS sequence"/>
</dbReference>
<comment type="caution">
    <text evidence="8">The sequence shown here is derived from an EMBL/GenBank/DDBJ whole genome shotgun (WGS) entry which is preliminary data.</text>
</comment>
<dbReference type="Pfam" id="PF00089">
    <property type="entry name" value="Trypsin"/>
    <property type="match status" value="1"/>
</dbReference>
<dbReference type="FunFam" id="2.40.10.10:FF:000002">
    <property type="entry name" value="Transmembrane protease serine"/>
    <property type="match status" value="1"/>
</dbReference>
<reference evidence="8 9" key="1">
    <citation type="journal article" date="2016" name="Nat. Commun.">
        <title>Extremotolerant tardigrade genome and improved radiotolerance of human cultured cells by tardigrade-unique protein.</title>
        <authorList>
            <person name="Hashimoto T."/>
            <person name="Horikawa D.D."/>
            <person name="Saito Y."/>
            <person name="Kuwahara H."/>
            <person name="Kozuka-Hata H."/>
            <person name="Shin-I T."/>
            <person name="Minakuchi Y."/>
            <person name="Ohishi K."/>
            <person name="Motoyama A."/>
            <person name="Aizu T."/>
            <person name="Enomoto A."/>
            <person name="Kondo K."/>
            <person name="Tanaka S."/>
            <person name="Hara Y."/>
            <person name="Koshikawa S."/>
            <person name="Sagara H."/>
            <person name="Miura T."/>
            <person name="Yokobori S."/>
            <person name="Miyagawa K."/>
            <person name="Suzuki Y."/>
            <person name="Kubo T."/>
            <person name="Oyama M."/>
            <person name="Kohara Y."/>
            <person name="Fujiyama A."/>
            <person name="Arakawa K."/>
            <person name="Katayama T."/>
            <person name="Toyoda A."/>
            <person name="Kunieda T."/>
        </authorList>
    </citation>
    <scope>NUCLEOTIDE SEQUENCE [LARGE SCALE GENOMIC DNA]</scope>
    <source>
        <strain evidence="8 9">YOKOZUNA-1</strain>
    </source>
</reference>
<keyword evidence="4" id="KW-0378">Hydrolase</keyword>
<organism evidence="8 9">
    <name type="scientific">Ramazzottius varieornatus</name>
    <name type="common">Water bear</name>
    <name type="synonym">Tardigrade</name>
    <dbReference type="NCBI Taxonomy" id="947166"/>
    <lineage>
        <taxon>Eukaryota</taxon>
        <taxon>Metazoa</taxon>
        <taxon>Ecdysozoa</taxon>
        <taxon>Tardigrada</taxon>
        <taxon>Eutardigrada</taxon>
        <taxon>Parachela</taxon>
        <taxon>Hypsibioidea</taxon>
        <taxon>Ramazzottiidae</taxon>
        <taxon>Ramazzottius</taxon>
    </lineage>
</organism>
<evidence type="ECO:0000256" key="4">
    <source>
        <dbReference type="RuleBase" id="RU363034"/>
    </source>
</evidence>
<dbReference type="InterPro" id="IPR036055">
    <property type="entry name" value="LDL_receptor-like_sf"/>
</dbReference>
<evidence type="ECO:0008006" key="10">
    <source>
        <dbReference type="Google" id="ProtNLM"/>
    </source>
</evidence>
<evidence type="ECO:0000259" key="7">
    <source>
        <dbReference type="PROSITE" id="PS50240"/>
    </source>
</evidence>
<dbReference type="Gene3D" id="2.40.10.10">
    <property type="entry name" value="Trypsin-like serine proteases"/>
    <property type="match status" value="1"/>
</dbReference>
<dbReference type="PROSITE" id="PS00134">
    <property type="entry name" value="TRYPSIN_HIS"/>
    <property type="match status" value="1"/>
</dbReference>
<proteinExistence type="inferred from homology"/>
<dbReference type="STRING" id="947166.A0A1D1UYZ0"/>
<dbReference type="SMART" id="SM00192">
    <property type="entry name" value="LDLa"/>
    <property type="match status" value="1"/>
</dbReference>
<dbReference type="GO" id="GO:0006508">
    <property type="term" value="P:proteolysis"/>
    <property type="evidence" value="ECO:0007669"/>
    <property type="project" value="UniProtKB-KW"/>
</dbReference>
<evidence type="ECO:0000256" key="2">
    <source>
        <dbReference type="ARBA" id="ARBA00024195"/>
    </source>
</evidence>
<evidence type="ECO:0000259" key="6">
    <source>
        <dbReference type="PROSITE" id="PS01180"/>
    </source>
</evidence>
<dbReference type="InterPro" id="IPR018114">
    <property type="entry name" value="TRYPSIN_HIS"/>
</dbReference>
<dbReference type="PROSITE" id="PS50240">
    <property type="entry name" value="TRYPSIN_DOM"/>
    <property type="match status" value="1"/>
</dbReference>
<evidence type="ECO:0000256" key="5">
    <source>
        <dbReference type="SAM" id="SignalP"/>
    </source>
</evidence>
<comment type="similarity">
    <text evidence="2">Belongs to the peptidase S1 family. CLIP subfamily.</text>
</comment>
<sequence>MLLPLVAFVLTVLYPVTRAQGACGGDVVVPSHGITTFVSPNYPGKYPNKAECVYDIVAPAGSTIELDSIFFMVEGGTGVTCGFDSLTVTETFANGSVVVLGKFCSHSGPQSLRSATNRVVATFRSDASWNTFGFNISARVPVCEPGSRLCPNSDTVCISPEQYCDGSENCPDGIDENEEKCQKDRCGRPAITPKTYHNYIGIHPRQRLARKTEIPFRIVAGEESVPHSWPWQVALLDIRQGRQSCGGSIVSNEWILTAGHCCKAVPAALPVPSDFKVLVGAHVLRSSSQQQPFAEVIPLSQIHIHPDYDKPLPFANDVCLLKLAKPVIFNEHISPACLSDGSTKTEQATCIVIGWGETEPRGPFASTGPKVGETQATSLNLQQAPATIMPQETCKASYRGLITADMMCASAGPHSSCRGDSGGPLVCEDEEGKFRLSGIVSWSKGCSRPGNPSVYARVNYALPWIRHIIFTN</sequence>
<dbReference type="FunFam" id="2.40.10.10:FF:000068">
    <property type="entry name" value="transmembrane protease serine 2"/>
    <property type="match status" value="1"/>
</dbReference>